<comment type="similarity">
    <text evidence="2 9">Belongs to the HEATR1/UTP10 family.</text>
</comment>
<evidence type="ECO:0000256" key="9">
    <source>
        <dbReference type="RuleBase" id="RU367065"/>
    </source>
</evidence>
<dbReference type="GO" id="GO:0045943">
    <property type="term" value="P:positive regulation of transcription by RNA polymerase I"/>
    <property type="evidence" value="ECO:0007669"/>
    <property type="project" value="TreeGrafter"/>
</dbReference>
<keyword evidence="6 9" id="KW-0539">Nucleus</keyword>
<keyword evidence="7 9" id="KW-0687">Ribonucleoprotein</keyword>
<feature type="domain" description="BP28 C-terminal" evidence="10">
    <location>
        <begin position="176"/>
        <end position="326"/>
    </location>
</feature>
<dbReference type="PROSITE" id="PS50077">
    <property type="entry name" value="HEAT_REPEAT"/>
    <property type="match status" value="1"/>
</dbReference>
<keyword evidence="12" id="KW-1185">Reference proteome</keyword>
<dbReference type="GO" id="GO:0030686">
    <property type="term" value="C:90S preribosome"/>
    <property type="evidence" value="ECO:0007669"/>
    <property type="project" value="TreeGrafter"/>
</dbReference>
<evidence type="ECO:0000259" key="10">
    <source>
        <dbReference type="SMART" id="SM01036"/>
    </source>
</evidence>
<evidence type="ECO:0000256" key="8">
    <source>
        <dbReference type="PROSITE-ProRule" id="PRU00103"/>
    </source>
</evidence>
<dbReference type="OrthoDB" id="31183at2759"/>
<sequence>MESLKIITSDRGLLSEHLEINISALNAITNIVKCLGVKCIGYFPKILPPALKLWESTVSAESYANEDDSEKEEDDDRKMLLQGSILMLFSYLVKKMPAFVTSNLRAIFRAIFLSDYVDNSIRSGVLALVVEHIDKTQVLQALCNLALSDNIYAVSNTADLGLYLNAFNNAIESADKKVATSQSSLVMKWLIKSFEFRVEHGEGHFSENTIASIEASFHQSALKYVMKLNDKNFRPLFASLVRWAFNGEGAGVLKSNESDRLVAFFKIFNKLQDSLKSIVTSYYSYLLDPAIKLLKEFESGAKSQTNLRRLLLHSLSSSFKYDQDDFWSHQSRFEIVLEPLMGQLTNIEQSLGKHLVKAISFFVSNVSLEEHNEKLVRGLIRYISNEYENSLNTKIWAIRVLKSVFQKVGEQWLSFLPTFIPYIAELLEDDDEEVELEVRKDLVRVIENILGEPLDRYLS</sequence>
<dbReference type="AlphaFoldDB" id="A0A4P9ZGD1"/>
<evidence type="ECO:0000256" key="1">
    <source>
        <dbReference type="ARBA" id="ARBA00004604"/>
    </source>
</evidence>
<dbReference type="InterPro" id="IPR040191">
    <property type="entry name" value="UTP10"/>
</dbReference>
<organism evidence="11 12">
    <name type="scientific">Metschnikowia bicuspidata</name>
    <dbReference type="NCBI Taxonomy" id="27322"/>
    <lineage>
        <taxon>Eukaryota</taxon>
        <taxon>Fungi</taxon>
        <taxon>Dikarya</taxon>
        <taxon>Ascomycota</taxon>
        <taxon>Saccharomycotina</taxon>
        <taxon>Pichiomycetes</taxon>
        <taxon>Metschnikowiaceae</taxon>
        <taxon>Metschnikowia</taxon>
    </lineage>
</organism>
<comment type="subcellular location">
    <subcellularLocation>
        <location evidence="1 9">Nucleus</location>
        <location evidence="1 9">Nucleolus</location>
    </subcellularLocation>
</comment>
<evidence type="ECO:0000256" key="6">
    <source>
        <dbReference type="ARBA" id="ARBA00023242"/>
    </source>
</evidence>
<dbReference type="GO" id="GO:0034455">
    <property type="term" value="C:t-UTP complex"/>
    <property type="evidence" value="ECO:0007669"/>
    <property type="project" value="TreeGrafter"/>
</dbReference>
<evidence type="ECO:0000313" key="12">
    <source>
        <dbReference type="Proteomes" id="UP000268321"/>
    </source>
</evidence>
<dbReference type="SMART" id="SM01036">
    <property type="entry name" value="BP28CT"/>
    <property type="match status" value="1"/>
</dbReference>
<dbReference type="PANTHER" id="PTHR13457">
    <property type="entry name" value="BAP28"/>
    <property type="match status" value="1"/>
</dbReference>
<name>A0A4P9ZGD1_9ASCO</name>
<evidence type="ECO:0000256" key="4">
    <source>
        <dbReference type="ARBA" id="ARBA00022517"/>
    </source>
</evidence>
<protein>
    <recommendedName>
        <fullName evidence="3 9">U3 small nucleolar RNA-associated protein 10</fullName>
    </recommendedName>
</protein>
<dbReference type="PANTHER" id="PTHR13457:SF1">
    <property type="entry name" value="HEAT REPEAT-CONTAINING PROTEIN 1"/>
    <property type="match status" value="1"/>
</dbReference>
<gene>
    <name evidence="11" type="ORF">METBISCDRAFT_12892</name>
</gene>
<dbReference type="InterPro" id="IPR016024">
    <property type="entry name" value="ARM-type_fold"/>
</dbReference>
<dbReference type="EMBL" id="ML004435">
    <property type="protein sequence ID" value="RKP31958.1"/>
    <property type="molecule type" value="Genomic_DNA"/>
</dbReference>
<dbReference type="GO" id="GO:0032040">
    <property type="term" value="C:small-subunit processome"/>
    <property type="evidence" value="ECO:0007669"/>
    <property type="project" value="TreeGrafter"/>
</dbReference>
<feature type="repeat" description="HEAT" evidence="8">
    <location>
        <begin position="419"/>
        <end position="457"/>
    </location>
</feature>
<dbReference type="Proteomes" id="UP000268321">
    <property type="component" value="Unassembled WGS sequence"/>
</dbReference>
<reference evidence="12" key="1">
    <citation type="journal article" date="2018" name="Nat. Microbiol.">
        <title>Leveraging single-cell genomics to expand the fungal tree of life.</title>
        <authorList>
            <person name="Ahrendt S.R."/>
            <person name="Quandt C.A."/>
            <person name="Ciobanu D."/>
            <person name="Clum A."/>
            <person name="Salamov A."/>
            <person name="Andreopoulos B."/>
            <person name="Cheng J.F."/>
            <person name="Woyke T."/>
            <person name="Pelin A."/>
            <person name="Henrissat B."/>
            <person name="Reynolds N.K."/>
            <person name="Benny G.L."/>
            <person name="Smith M.E."/>
            <person name="James T.Y."/>
            <person name="Grigoriev I.V."/>
        </authorList>
    </citation>
    <scope>NUCLEOTIDE SEQUENCE [LARGE SCALE GENOMIC DNA]</scope>
    <source>
        <strain evidence="12">Baker2002</strain>
    </source>
</reference>
<comment type="subunit">
    <text evidence="9">Component of the ribosomal small subunit (SSU) processome.</text>
</comment>
<dbReference type="SUPFAM" id="SSF48371">
    <property type="entry name" value="ARM repeat"/>
    <property type="match status" value="1"/>
</dbReference>
<dbReference type="InterPro" id="IPR011989">
    <property type="entry name" value="ARM-like"/>
</dbReference>
<evidence type="ECO:0000256" key="7">
    <source>
        <dbReference type="ARBA" id="ARBA00023274"/>
    </source>
</evidence>
<keyword evidence="4 9" id="KW-0690">Ribosome biogenesis</keyword>
<proteinExistence type="inferred from homology"/>
<evidence type="ECO:0000313" key="11">
    <source>
        <dbReference type="EMBL" id="RKP31958.1"/>
    </source>
</evidence>
<evidence type="ECO:0000256" key="2">
    <source>
        <dbReference type="ARBA" id="ARBA00010559"/>
    </source>
</evidence>
<keyword evidence="5 9" id="KW-0698">rRNA processing</keyword>
<dbReference type="InterPro" id="IPR021133">
    <property type="entry name" value="HEAT_type_2"/>
</dbReference>
<comment type="function">
    <text evidence="9">Involved in nucleolar processing of pre-18S ribosomal RNA.</text>
</comment>
<dbReference type="GO" id="GO:0000462">
    <property type="term" value="P:maturation of SSU-rRNA from tricistronic rRNA transcript (SSU-rRNA, 5.8S rRNA, LSU-rRNA)"/>
    <property type="evidence" value="ECO:0007669"/>
    <property type="project" value="TreeGrafter"/>
</dbReference>
<dbReference type="InterPro" id="IPR012954">
    <property type="entry name" value="BP28_C_dom"/>
</dbReference>
<dbReference type="Gene3D" id="1.25.10.10">
    <property type="entry name" value="Leucine-rich Repeat Variant"/>
    <property type="match status" value="1"/>
</dbReference>
<accession>A0A4P9ZGD1</accession>
<dbReference type="GO" id="GO:0030515">
    <property type="term" value="F:snoRNA binding"/>
    <property type="evidence" value="ECO:0007669"/>
    <property type="project" value="TreeGrafter"/>
</dbReference>
<evidence type="ECO:0000256" key="3">
    <source>
        <dbReference type="ARBA" id="ARBA00015399"/>
    </source>
</evidence>
<evidence type="ECO:0000256" key="5">
    <source>
        <dbReference type="ARBA" id="ARBA00022552"/>
    </source>
</evidence>
<dbReference type="Pfam" id="PF08146">
    <property type="entry name" value="BP28CT"/>
    <property type="match status" value="1"/>
</dbReference>